<gene>
    <name evidence="3" type="ORF">HPB48_015879</name>
</gene>
<proteinExistence type="predicted"/>
<dbReference type="VEuPathDB" id="VectorBase:HLOH_062447"/>
<sequence>MIFDTLLARYWEKSGTKHTIAPRRRWRGTFVRKGLTFVERTIKQGNIETRYTFTKITPSKQSKGIVFLLNVYSNPKHIHQKFRSHFYQASTRSKGSPLMISGDDNSSQTSWGYKGDTIKRRDQLQSGLNNRYIHTMDPARIGNSVGRETTPDLTFFKNDRTVKMAWANIKVDPRDPDTRPAREETLTRSYR</sequence>
<accession>A0A9J6GEQ8</accession>
<dbReference type="GO" id="GO:0003824">
    <property type="term" value="F:catalytic activity"/>
    <property type="evidence" value="ECO:0007669"/>
    <property type="project" value="InterPro"/>
</dbReference>
<comment type="caution">
    <text evidence="3">The sequence shown here is derived from an EMBL/GenBank/DDBJ whole genome shotgun (WGS) entry which is preliminary data.</text>
</comment>
<dbReference type="EMBL" id="JABSTR010000006">
    <property type="protein sequence ID" value="KAH9372812.1"/>
    <property type="molecule type" value="Genomic_DNA"/>
</dbReference>
<evidence type="ECO:0000313" key="4">
    <source>
        <dbReference type="Proteomes" id="UP000821853"/>
    </source>
</evidence>
<organism evidence="3 4">
    <name type="scientific">Haemaphysalis longicornis</name>
    <name type="common">Bush tick</name>
    <dbReference type="NCBI Taxonomy" id="44386"/>
    <lineage>
        <taxon>Eukaryota</taxon>
        <taxon>Metazoa</taxon>
        <taxon>Ecdysozoa</taxon>
        <taxon>Arthropoda</taxon>
        <taxon>Chelicerata</taxon>
        <taxon>Arachnida</taxon>
        <taxon>Acari</taxon>
        <taxon>Parasitiformes</taxon>
        <taxon>Ixodida</taxon>
        <taxon>Ixodoidea</taxon>
        <taxon>Ixodidae</taxon>
        <taxon>Haemaphysalinae</taxon>
        <taxon>Haemaphysalis</taxon>
    </lineage>
</organism>
<dbReference type="OrthoDB" id="6538096at2759"/>
<feature type="domain" description="Endonuclease/exonuclease/phosphatase" evidence="2">
    <location>
        <begin position="68"/>
        <end position="165"/>
    </location>
</feature>
<dbReference type="SUPFAM" id="SSF56219">
    <property type="entry name" value="DNase I-like"/>
    <property type="match status" value="1"/>
</dbReference>
<dbReference type="Proteomes" id="UP000821853">
    <property type="component" value="Chromosome 4"/>
</dbReference>
<dbReference type="InterPro" id="IPR036691">
    <property type="entry name" value="Endo/exonu/phosph_ase_sf"/>
</dbReference>
<dbReference type="Gene3D" id="3.60.10.10">
    <property type="entry name" value="Endonuclease/exonuclease/phosphatase"/>
    <property type="match status" value="1"/>
</dbReference>
<feature type="region of interest" description="Disordered" evidence="1">
    <location>
        <begin position="172"/>
        <end position="191"/>
    </location>
</feature>
<protein>
    <recommendedName>
        <fullName evidence="2">Endonuclease/exonuclease/phosphatase domain-containing protein</fullName>
    </recommendedName>
</protein>
<dbReference type="AlphaFoldDB" id="A0A9J6GEQ8"/>
<dbReference type="InterPro" id="IPR005135">
    <property type="entry name" value="Endo/exonuclease/phosphatase"/>
</dbReference>
<evidence type="ECO:0000256" key="1">
    <source>
        <dbReference type="SAM" id="MobiDB-lite"/>
    </source>
</evidence>
<reference evidence="3 4" key="1">
    <citation type="journal article" date="2020" name="Cell">
        <title>Large-Scale Comparative Analyses of Tick Genomes Elucidate Their Genetic Diversity and Vector Capacities.</title>
        <authorList>
            <consortium name="Tick Genome and Microbiome Consortium (TIGMIC)"/>
            <person name="Jia N."/>
            <person name="Wang J."/>
            <person name="Shi W."/>
            <person name="Du L."/>
            <person name="Sun Y."/>
            <person name="Zhan W."/>
            <person name="Jiang J.F."/>
            <person name="Wang Q."/>
            <person name="Zhang B."/>
            <person name="Ji P."/>
            <person name="Bell-Sakyi L."/>
            <person name="Cui X.M."/>
            <person name="Yuan T.T."/>
            <person name="Jiang B.G."/>
            <person name="Yang W.F."/>
            <person name="Lam T.T."/>
            <person name="Chang Q.C."/>
            <person name="Ding S.J."/>
            <person name="Wang X.J."/>
            <person name="Zhu J.G."/>
            <person name="Ruan X.D."/>
            <person name="Zhao L."/>
            <person name="Wei J.T."/>
            <person name="Ye R.Z."/>
            <person name="Que T.C."/>
            <person name="Du C.H."/>
            <person name="Zhou Y.H."/>
            <person name="Cheng J.X."/>
            <person name="Dai P.F."/>
            <person name="Guo W.B."/>
            <person name="Han X.H."/>
            <person name="Huang E.J."/>
            <person name="Li L.F."/>
            <person name="Wei W."/>
            <person name="Gao Y.C."/>
            <person name="Liu J.Z."/>
            <person name="Shao H.Z."/>
            <person name="Wang X."/>
            <person name="Wang C.C."/>
            <person name="Yang T.C."/>
            <person name="Huo Q.B."/>
            <person name="Li W."/>
            <person name="Chen H.Y."/>
            <person name="Chen S.E."/>
            <person name="Zhou L.G."/>
            <person name="Ni X.B."/>
            <person name="Tian J.H."/>
            <person name="Sheng Y."/>
            <person name="Liu T."/>
            <person name="Pan Y.S."/>
            <person name="Xia L.Y."/>
            <person name="Li J."/>
            <person name="Zhao F."/>
            <person name="Cao W.C."/>
        </authorList>
    </citation>
    <scope>NUCLEOTIDE SEQUENCE [LARGE SCALE GENOMIC DNA]</scope>
    <source>
        <strain evidence="3">HaeL-2018</strain>
    </source>
</reference>
<evidence type="ECO:0000313" key="3">
    <source>
        <dbReference type="EMBL" id="KAH9372812.1"/>
    </source>
</evidence>
<keyword evidence="4" id="KW-1185">Reference proteome</keyword>
<name>A0A9J6GEQ8_HAELO</name>
<evidence type="ECO:0000259" key="2">
    <source>
        <dbReference type="Pfam" id="PF14529"/>
    </source>
</evidence>
<dbReference type="Pfam" id="PF14529">
    <property type="entry name" value="Exo_endo_phos_2"/>
    <property type="match status" value="1"/>
</dbReference>